<reference evidence="5 6" key="1">
    <citation type="submission" date="2019-12" db="EMBL/GenBank/DDBJ databases">
        <authorList>
            <person name="Floudas D."/>
            <person name="Bentzer J."/>
            <person name="Ahren D."/>
            <person name="Johansson T."/>
            <person name="Persson P."/>
            <person name="Tunlid A."/>
        </authorList>
    </citation>
    <scope>NUCLEOTIDE SEQUENCE [LARGE SCALE GENOMIC DNA]</scope>
    <source>
        <strain evidence="5 6">CBS 102.39</strain>
    </source>
</reference>
<dbReference type="EMBL" id="JAACJL010000002">
    <property type="protein sequence ID" value="KAF4621999.1"/>
    <property type="molecule type" value="Genomic_DNA"/>
</dbReference>
<dbReference type="PROSITE" id="PS50297">
    <property type="entry name" value="ANK_REP_REGION"/>
    <property type="match status" value="1"/>
</dbReference>
<evidence type="ECO:0000256" key="2">
    <source>
        <dbReference type="ARBA" id="ARBA00022737"/>
    </source>
</evidence>
<gene>
    <name evidence="5" type="ORF">D9613_009564</name>
</gene>
<dbReference type="PROSITE" id="PS50088">
    <property type="entry name" value="ANK_REPEAT"/>
    <property type="match status" value="1"/>
</dbReference>
<evidence type="ECO:0000313" key="6">
    <source>
        <dbReference type="Proteomes" id="UP000521872"/>
    </source>
</evidence>
<feature type="repeat" description="ANK" evidence="4">
    <location>
        <begin position="173"/>
        <end position="205"/>
    </location>
</feature>
<dbReference type="InterPro" id="IPR051573">
    <property type="entry name" value="Ankyrin-SOCS_box_domain"/>
</dbReference>
<accession>A0A8H4R467</accession>
<dbReference type="PANTHER" id="PTHR24136:SF15">
    <property type="entry name" value="ANK_REP_REGION DOMAIN-CONTAINING PROTEIN"/>
    <property type="match status" value="1"/>
</dbReference>
<dbReference type="GO" id="GO:0045732">
    <property type="term" value="P:positive regulation of protein catabolic process"/>
    <property type="evidence" value="ECO:0007669"/>
    <property type="project" value="TreeGrafter"/>
</dbReference>
<dbReference type="PANTHER" id="PTHR24136">
    <property type="entry name" value="SOWAH (DROSOPHILA) HOMOLOG"/>
    <property type="match status" value="1"/>
</dbReference>
<evidence type="ECO:0000256" key="4">
    <source>
        <dbReference type="PROSITE-ProRule" id="PRU00023"/>
    </source>
</evidence>
<name>A0A8H4R467_9AGAR</name>
<dbReference type="Proteomes" id="UP000521872">
    <property type="component" value="Unassembled WGS sequence"/>
</dbReference>
<keyword evidence="3 4" id="KW-0040">ANK repeat</keyword>
<dbReference type="SUPFAM" id="SSF48403">
    <property type="entry name" value="Ankyrin repeat"/>
    <property type="match status" value="1"/>
</dbReference>
<dbReference type="Gene3D" id="1.25.40.20">
    <property type="entry name" value="Ankyrin repeat-containing domain"/>
    <property type="match status" value="2"/>
</dbReference>
<dbReference type="InterPro" id="IPR036770">
    <property type="entry name" value="Ankyrin_rpt-contain_sf"/>
</dbReference>
<evidence type="ECO:0000256" key="1">
    <source>
        <dbReference type="ARBA" id="ARBA00005949"/>
    </source>
</evidence>
<proteinExistence type="inferred from homology"/>
<keyword evidence="6" id="KW-1185">Reference proteome</keyword>
<dbReference type="SMART" id="SM00248">
    <property type="entry name" value="ANK"/>
    <property type="match status" value="5"/>
</dbReference>
<keyword evidence="2" id="KW-0677">Repeat</keyword>
<dbReference type="InterPro" id="IPR002110">
    <property type="entry name" value="Ankyrin_rpt"/>
</dbReference>
<comment type="similarity">
    <text evidence="1">Belongs to the ankyrin SOCS box (ASB) family.</text>
</comment>
<dbReference type="Pfam" id="PF12796">
    <property type="entry name" value="Ank_2"/>
    <property type="match status" value="2"/>
</dbReference>
<evidence type="ECO:0000313" key="5">
    <source>
        <dbReference type="EMBL" id="KAF4621999.1"/>
    </source>
</evidence>
<dbReference type="AlphaFoldDB" id="A0A8H4R467"/>
<comment type="caution">
    <text evidence="5">The sequence shown here is derived from an EMBL/GenBank/DDBJ whole genome shotgun (WGS) entry which is preliminary data.</text>
</comment>
<dbReference type="GO" id="GO:0016567">
    <property type="term" value="P:protein ubiquitination"/>
    <property type="evidence" value="ECO:0007669"/>
    <property type="project" value="TreeGrafter"/>
</dbReference>
<organism evidence="5 6">
    <name type="scientific">Agrocybe pediades</name>
    <dbReference type="NCBI Taxonomy" id="84607"/>
    <lineage>
        <taxon>Eukaryota</taxon>
        <taxon>Fungi</taxon>
        <taxon>Dikarya</taxon>
        <taxon>Basidiomycota</taxon>
        <taxon>Agaricomycotina</taxon>
        <taxon>Agaricomycetes</taxon>
        <taxon>Agaricomycetidae</taxon>
        <taxon>Agaricales</taxon>
        <taxon>Agaricineae</taxon>
        <taxon>Strophariaceae</taxon>
        <taxon>Agrocybe</taxon>
    </lineage>
</organism>
<evidence type="ECO:0008006" key="7">
    <source>
        <dbReference type="Google" id="ProtNLM"/>
    </source>
</evidence>
<sequence length="244" mass="26258">MSDNSNNVNNAFLKEFSTACSLGKLADAKRMLSGWREMHAGQRATSISDHPLQAGLIMAAENGKGDVVEFLLNDNFRVSPDVILAASRSQSTQVFQAMIDSGWDVNQSAGHTGDALSHAATADRYELTKFLLSHGADPNKNERAGMWTALDLAVMHASPATAQLLIDHGAAIQNTNALIIAAQYGRIDMLELLLNNGAKVDEVPDNDLPTAYKGLNALQVAEKENQKQAVTYLTSRLHSAEKAA</sequence>
<evidence type="ECO:0000256" key="3">
    <source>
        <dbReference type="ARBA" id="ARBA00023043"/>
    </source>
</evidence>
<protein>
    <recommendedName>
        <fullName evidence="7">Ankyrin repeat domain-containing protein</fullName>
    </recommendedName>
</protein>